<name>A0A271ISL9_9BACT</name>
<evidence type="ECO:0000313" key="3">
    <source>
        <dbReference type="Proteomes" id="UP000216339"/>
    </source>
</evidence>
<sequence>MRTPPLTPPSARSLAATALTVLPAALIVLASLSGCDAASPTPDGPPPLDPLPSDAQALVVSAFQDVEALFDLGVGADAARTAGSACCGGDSGPIPDPARLGPEKGPVVPDPVSLAQDRPWRDWLAQFVGGDSAPEPDGSEESGPDPDNRRSATANPHRSSARLAPDTTLYTGVFDAGNAKGYLAVLSYREPQGVGVWSARLQHARALDHDDDAGTADVDAVETLDLTFLTHADLAAFLTSAEGGANAYLVGTSDDAEAAFTSPQIDVWRVSQVYSPAEGGAVVTYANAELRETVTVRDPIITLNADGTGTVRDGGADGKVRTRYYGADFSVSGDGSFSGTLLRTLTSHGDTADGALVSRTDYAIDGTYMQTRQRGGDGVVIRENSEG</sequence>
<evidence type="ECO:0008006" key="4">
    <source>
        <dbReference type="Google" id="ProtNLM"/>
    </source>
</evidence>
<evidence type="ECO:0000256" key="1">
    <source>
        <dbReference type="SAM" id="MobiDB-lite"/>
    </source>
</evidence>
<dbReference type="PROSITE" id="PS51257">
    <property type="entry name" value="PROKAR_LIPOPROTEIN"/>
    <property type="match status" value="1"/>
</dbReference>
<dbReference type="RefSeq" id="WP_095512698.1">
    <property type="nucleotide sequence ID" value="NZ_MQWD01000010.1"/>
</dbReference>
<feature type="region of interest" description="Disordered" evidence="1">
    <location>
        <begin position="128"/>
        <end position="164"/>
    </location>
</feature>
<protein>
    <recommendedName>
        <fullName evidence="4">Lipoprotein</fullName>
    </recommendedName>
</protein>
<evidence type="ECO:0000313" key="2">
    <source>
        <dbReference type="EMBL" id="PAP74221.1"/>
    </source>
</evidence>
<dbReference type="AlphaFoldDB" id="A0A271ISL9"/>
<keyword evidence="3" id="KW-1185">Reference proteome</keyword>
<organism evidence="2 3">
    <name type="scientific">Rubrivirga marina</name>
    <dbReference type="NCBI Taxonomy" id="1196024"/>
    <lineage>
        <taxon>Bacteria</taxon>
        <taxon>Pseudomonadati</taxon>
        <taxon>Rhodothermota</taxon>
        <taxon>Rhodothermia</taxon>
        <taxon>Rhodothermales</taxon>
        <taxon>Rubricoccaceae</taxon>
        <taxon>Rubrivirga</taxon>
    </lineage>
</organism>
<comment type="caution">
    <text evidence="2">The sequence shown here is derived from an EMBL/GenBank/DDBJ whole genome shotgun (WGS) entry which is preliminary data.</text>
</comment>
<proteinExistence type="predicted"/>
<dbReference type="EMBL" id="MQWD01000010">
    <property type="protein sequence ID" value="PAP74221.1"/>
    <property type="molecule type" value="Genomic_DNA"/>
</dbReference>
<reference evidence="2 3" key="1">
    <citation type="submission" date="2016-11" db="EMBL/GenBank/DDBJ databases">
        <title>Study of marine rhodopsin-containing bacteria.</title>
        <authorList>
            <person name="Yoshizawa S."/>
            <person name="Kumagai Y."/>
            <person name="Kogure K."/>
        </authorList>
    </citation>
    <scope>NUCLEOTIDE SEQUENCE [LARGE SCALE GENOMIC DNA]</scope>
    <source>
        <strain evidence="2 3">SAORIC-28</strain>
    </source>
</reference>
<accession>A0A271ISL9</accession>
<feature type="region of interest" description="Disordered" evidence="1">
    <location>
        <begin position="83"/>
        <end position="114"/>
    </location>
</feature>
<dbReference type="Proteomes" id="UP000216339">
    <property type="component" value="Unassembled WGS sequence"/>
</dbReference>
<gene>
    <name evidence="2" type="ORF">BSZ37_21405</name>
</gene>
<dbReference type="OrthoDB" id="1531861at2"/>